<dbReference type="AlphaFoldDB" id="A0A061EU28"/>
<dbReference type="HOGENOM" id="CLU_2692780_0_0_1"/>
<accession>A0A061EU28</accession>
<dbReference type="EMBL" id="CM001883">
    <property type="protein sequence ID" value="EOY08580.1"/>
    <property type="molecule type" value="Genomic_DNA"/>
</dbReference>
<evidence type="ECO:0000313" key="2">
    <source>
        <dbReference type="EMBL" id="EOY08580.1"/>
    </source>
</evidence>
<dbReference type="Proteomes" id="UP000026915">
    <property type="component" value="Chromosome 5"/>
</dbReference>
<dbReference type="InParanoid" id="A0A061EU28"/>
<feature type="compositionally biased region" description="Low complexity" evidence="1">
    <location>
        <begin position="65"/>
        <end position="74"/>
    </location>
</feature>
<proteinExistence type="predicted"/>
<dbReference type="Gramene" id="EOY08580">
    <property type="protein sequence ID" value="EOY08580"/>
    <property type="gene ID" value="TCM_023196"/>
</dbReference>
<name>A0A061EU28_THECC</name>
<feature type="region of interest" description="Disordered" evidence="1">
    <location>
        <begin position="13"/>
        <end position="74"/>
    </location>
</feature>
<sequence>MATKIAFLKRRKSSRLAEKSKPVTTFSRQEPLEVSDTPLPDPLSLELPSISSPQPLDVQYGTNESSPSSSSEDA</sequence>
<gene>
    <name evidence="2" type="ORF">TCM_023196</name>
</gene>
<protein>
    <submittedName>
        <fullName evidence="2">Uncharacterized protein</fullName>
    </submittedName>
</protein>
<keyword evidence="3" id="KW-1185">Reference proteome</keyword>
<evidence type="ECO:0000313" key="3">
    <source>
        <dbReference type="Proteomes" id="UP000026915"/>
    </source>
</evidence>
<organism evidence="2 3">
    <name type="scientific">Theobroma cacao</name>
    <name type="common">Cacao</name>
    <name type="synonym">Cocoa</name>
    <dbReference type="NCBI Taxonomy" id="3641"/>
    <lineage>
        <taxon>Eukaryota</taxon>
        <taxon>Viridiplantae</taxon>
        <taxon>Streptophyta</taxon>
        <taxon>Embryophyta</taxon>
        <taxon>Tracheophyta</taxon>
        <taxon>Spermatophyta</taxon>
        <taxon>Magnoliopsida</taxon>
        <taxon>eudicotyledons</taxon>
        <taxon>Gunneridae</taxon>
        <taxon>Pentapetalae</taxon>
        <taxon>rosids</taxon>
        <taxon>malvids</taxon>
        <taxon>Malvales</taxon>
        <taxon>Malvaceae</taxon>
        <taxon>Byttnerioideae</taxon>
        <taxon>Theobroma</taxon>
    </lineage>
</organism>
<reference evidence="2 3" key="1">
    <citation type="journal article" date="2013" name="Genome Biol.">
        <title>The genome sequence of the most widely cultivated cacao type and its use to identify candidate genes regulating pod color.</title>
        <authorList>
            <person name="Motamayor J.C."/>
            <person name="Mockaitis K."/>
            <person name="Schmutz J."/>
            <person name="Haiminen N."/>
            <person name="Iii D.L."/>
            <person name="Cornejo O."/>
            <person name="Findley S.D."/>
            <person name="Zheng P."/>
            <person name="Utro F."/>
            <person name="Royaert S."/>
            <person name="Saski C."/>
            <person name="Jenkins J."/>
            <person name="Podicheti R."/>
            <person name="Zhao M."/>
            <person name="Scheffler B.E."/>
            <person name="Stack J.C."/>
            <person name="Feltus F.A."/>
            <person name="Mustiga G.M."/>
            <person name="Amores F."/>
            <person name="Phillips W."/>
            <person name="Marelli J.P."/>
            <person name="May G.D."/>
            <person name="Shapiro H."/>
            <person name="Ma J."/>
            <person name="Bustamante C.D."/>
            <person name="Schnell R.J."/>
            <person name="Main D."/>
            <person name="Gilbert D."/>
            <person name="Parida L."/>
            <person name="Kuhn D.N."/>
        </authorList>
    </citation>
    <scope>NUCLEOTIDE SEQUENCE [LARGE SCALE GENOMIC DNA]</scope>
    <source>
        <strain evidence="3">cv. Matina 1-6</strain>
    </source>
</reference>
<evidence type="ECO:0000256" key="1">
    <source>
        <dbReference type="SAM" id="MobiDB-lite"/>
    </source>
</evidence>
<feature type="compositionally biased region" description="Low complexity" evidence="1">
    <location>
        <begin position="35"/>
        <end position="56"/>
    </location>
</feature>